<dbReference type="PANTHER" id="PTHR43308:SF1">
    <property type="entry name" value="OUTER MEMBRANE PROTEIN ALPHA"/>
    <property type="match status" value="1"/>
</dbReference>
<name>B0CDB0_ACAM1</name>
<keyword evidence="5" id="KW-1185">Reference proteome</keyword>
<dbReference type="KEGG" id="amr:AM1_1814"/>
<gene>
    <name evidence="4" type="ordered locus">AM1_1814</name>
</gene>
<reference evidence="4 5" key="1">
    <citation type="journal article" date="2008" name="Proc. Natl. Acad. Sci. U.S.A.">
        <title>Niche adaptation and genome expansion in the chlorophyll d-producing cyanobacterium Acaryochloris marina.</title>
        <authorList>
            <person name="Swingley W.D."/>
            <person name="Chen M."/>
            <person name="Cheung P.C."/>
            <person name="Conrad A.L."/>
            <person name="Dejesa L.C."/>
            <person name="Hao J."/>
            <person name="Honchak B.M."/>
            <person name="Karbach L.E."/>
            <person name="Kurdoglu A."/>
            <person name="Lahiri S."/>
            <person name="Mastrian S.D."/>
            <person name="Miyashita H."/>
            <person name="Page L."/>
            <person name="Ramakrishna P."/>
            <person name="Satoh S."/>
            <person name="Sattley W.M."/>
            <person name="Shimada Y."/>
            <person name="Taylor H.L."/>
            <person name="Tomo T."/>
            <person name="Tsuchiya T."/>
            <person name="Wang Z.T."/>
            <person name="Raymond J."/>
            <person name="Mimuro M."/>
            <person name="Blankenship R.E."/>
            <person name="Touchman J.W."/>
        </authorList>
    </citation>
    <scope>NUCLEOTIDE SEQUENCE [LARGE SCALE GENOMIC DNA]</scope>
    <source>
        <strain evidence="5">MBIC 11017</strain>
    </source>
</reference>
<evidence type="ECO:0000313" key="5">
    <source>
        <dbReference type="Proteomes" id="UP000000268"/>
    </source>
</evidence>
<evidence type="ECO:0000313" key="4">
    <source>
        <dbReference type="EMBL" id="ABW26835.1"/>
    </source>
</evidence>
<dbReference type="InterPro" id="IPR001119">
    <property type="entry name" value="SLH_dom"/>
</dbReference>
<dbReference type="PROSITE" id="PS51272">
    <property type="entry name" value="SLH"/>
    <property type="match status" value="1"/>
</dbReference>
<feature type="domain" description="SLH" evidence="3">
    <location>
        <begin position="85"/>
        <end position="149"/>
    </location>
</feature>
<accession>B0CDB0</accession>
<evidence type="ECO:0000259" key="3">
    <source>
        <dbReference type="PROSITE" id="PS51272"/>
    </source>
</evidence>
<proteinExistence type="inferred from homology"/>
<feature type="signal peptide" evidence="2">
    <location>
        <begin position="1"/>
        <end position="29"/>
    </location>
</feature>
<dbReference type="eggNOG" id="COG3659">
    <property type="taxonomic scope" value="Bacteria"/>
</dbReference>
<dbReference type="Pfam" id="PF04966">
    <property type="entry name" value="OprB"/>
    <property type="match status" value="1"/>
</dbReference>
<evidence type="ECO:0000256" key="2">
    <source>
        <dbReference type="RuleBase" id="RU363072"/>
    </source>
</evidence>
<dbReference type="InterPro" id="IPR051465">
    <property type="entry name" value="Cell_Envelope_Struct_Comp"/>
</dbReference>
<dbReference type="InterPro" id="IPR038673">
    <property type="entry name" value="OprB_sf"/>
</dbReference>
<dbReference type="GO" id="GO:0015288">
    <property type="term" value="F:porin activity"/>
    <property type="evidence" value="ECO:0007669"/>
    <property type="project" value="InterPro"/>
</dbReference>
<evidence type="ECO:0000256" key="1">
    <source>
        <dbReference type="ARBA" id="ARBA00008769"/>
    </source>
</evidence>
<feature type="chain" id="PRO_5007230551" evidence="2">
    <location>
        <begin position="30"/>
        <end position="609"/>
    </location>
</feature>
<dbReference type="NCBIfam" id="NF033921">
    <property type="entry name" value="por_somb"/>
    <property type="match status" value="1"/>
</dbReference>
<dbReference type="AlphaFoldDB" id="B0CDB0"/>
<dbReference type="Pfam" id="PF00395">
    <property type="entry name" value="SLH"/>
    <property type="match status" value="1"/>
</dbReference>
<keyword evidence="2" id="KW-0732">Signal</keyword>
<dbReference type="EMBL" id="CP000828">
    <property type="protein sequence ID" value="ABW26835.1"/>
    <property type="molecule type" value="Genomic_DNA"/>
</dbReference>
<dbReference type="PANTHER" id="PTHR43308">
    <property type="entry name" value="OUTER MEMBRANE PROTEIN ALPHA-RELATED"/>
    <property type="match status" value="1"/>
</dbReference>
<organism evidence="4 5">
    <name type="scientific">Acaryochloris marina (strain MBIC 11017)</name>
    <dbReference type="NCBI Taxonomy" id="329726"/>
    <lineage>
        <taxon>Bacteria</taxon>
        <taxon>Bacillati</taxon>
        <taxon>Cyanobacteriota</taxon>
        <taxon>Cyanophyceae</taxon>
        <taxon>Acaryochloridales</taxon>
        <taxon>Acaryochloridaceae</taxon>
        <taxon>Acaryochloris</taxon>
    </lineage>
</organism>
<dbReference type="Gene3D" id="2.40.160.180">
    <property type="entry name" value="Carbohydrate-selective porin OprB"/>
    <property type="match status" value="1"/>
</dbReference>
<comment type="similarity">
    <text evidence="1 2">Belongs to the OprB family.</text>
</comment>
<protein>
    <submittedName>
        <fullName evidence="4">Porin major outer membrane protein</fullName>
    </submittedName>
</protein>
<dbReference type="GO" id="GO:0008643">
    <property type="term" value="P:carbohydrate transport"/>
    <property type="evidence" value="ECO:0007669"/>
    <property type="project" value="InterPro"/>
</dbReference>
<sequence length="609" mass="63525">MRIYMQNIRLMASVIGLSSALLVTGVASASTSSSETSENLEASAVDVPASSLVSQQQPLLVADNTPAVSDLMAETEADSVGQVTSVSQLSDVQPDDWAFQAIQSLVERYGCVAGYPNGTFRPSRAMSRREAAALVNACLDNLSNRFATKEDLDALKALQDEFAAELATLRGRVDGLEARVATVEAQQFSTTTKLQAQVVMAAQFGDFVDNPGDNIPTPNAAATGVAAVDTGVPGIANVDPGDSRVSAISRVRMSFLTSFNGDDVLDLTLETGNGGSDFFSSAGVAGPANFFPVPPVVGAGTATTLGDPGVVDYTGSGPGVTLYNLGYTFKPVENLAVTVGPLIYPSAFIDGNSYANDEAADFSSGFFINNPLIISEAIDGPGGAGAAFDWNVNGGPLSVRGLFIAADAGIAAGNGVNACADPLNTCEGGLFGDPFQASAEIEYSSDFGEDDQNNFAIRAQFTHAETYNVNQNIIGANVELTLGQFGIFGRYGISIDPQLTFGGVNNDLFQNVLPVGNNSSIQTWMAGVGVNDLLVPGSLLAVAAGQPFIVSTTDPNYSAQTNFEAFYRFPVNENITITPTVMLITNPFNVSNGNPNDIIQGLVRATFSF</sequence>
<dbReference type="HOGENOM" id="CLU_018575_1_0_3"/>
<dbReference type="InterPro" id="IPR007049">
    <property type="entry name" value="Carb-sel_porin_OprB"/>
</dbReference>
<dbReference type="GO" id="GO:0016020">
    <property type="term" value="C:membrane"/>
    <property type="evidence" value="ECO:0007669"/>
    <property type="project" value="InterPro"/>
</dbReference>
<dbReference type="InterPro" id="IPR047684">
    <property type="entry name" value="Por_som-like"/>
</dbReference>
<dbReference type="STRING" id="329726.AM1_1814"/>
<dbReference type="Proteomes" id="UP000000268">
    <property type="component" value="Chromosome"/>
</dbReference>